<dbReference type="EMBL" id="JACSPW010000019">
    <property type="protein sequence ID" value="MBD8034596.1"/>
    <property type="molecule type" value="Genomic_DNA"/>
</dbReference>
<accession>A0ABR8XRM1</accession>
<name>A0ABR8XRM1_9BACL</name>
<reference evidence="3 4" key="1">
    <citation type="submission" date="2020-08" db="EMBL/GenBank/DDBJ databases">
        <title>A Genomic Blueprint of the Chicken Gut Microbiome.</title>
        <authorList>
            <person name="Gilroy R."/>
            <person name="Ravi A."/>
            <person name="Getino M."/>
            <person name="Pursley I."/>
            <person name="Horton D.L."/>
            <person name="Alikhan N.-F."/>
            <person name="Baker D."/>
            <person name="Gharbi K."/>
            <person name="Hall N."/>
            <person name="Watson M."/>
            <person name="Adriaenssens E.M."/>
            <person name="Foster-Nyarko E."/>
            <person name="Jarju S."/>
            <person name="Secka A."/>
            <person name="Antonio M."/>
            <person name="Oren A."/>
            <person name="Chaudhuri R."/>
            <person name="La Ragione R.M."/>
            <person name="Hildebrand F."/>
            <person name="Pallen M.J."/>
        </authorList>
    </citation>
    <scope>NUCLEOTIDE SEQUENCE [LARGE SCALE GENOMIC DNA]</scope>
    <source>
        <strain evidence="3 4">Sa1YVA6</strain>
    </source>
</reference>
<feature type="domain" description="HTH cro/C1-type" evidence="2">
    <location>
        <begin position="16"/>
        <end position="71"/>
    </location>
</feature>
<gene>
    <name evidence="3" type="ORF">H9632_16125</name>
</gene>
<dbReference type="RefSeq" id="WP_191705093.1">
    <property type="nucleotide sequence ID" value="NZ_JACSPW010000019.1"/>
</dbReference>
<organism evidence="3 4">
    <name type="scientific">Solibacillus merdavium</name>
    <dbReference type="NCBI Taxonomy" id="2762218"/>
    <lineage>
        <taxon>Bacteria</taxon>
        <taxon>Bacillati</taxon>
        <taxon>Bacillota</taxon>
        <taxon>Bacilli</taxon>
        <taxon>Bacillales</taxon>
        <taxon>Caryophanaceae</taxon>
        <taxon>Solibacillus</taxon>
    </lineage>
</organism>
<keyword evidence="1" id="KW-0238">DNA-binding</keyword>
<evidence type="ECO:0000313" key="4">
    <source>
        <dbReference type="Proteomes" id="UP000600565"/>
    </source>
</evidence>
<evidence type="ECO:0000313" key="3">
    <source>
        <dbReference type="EMBL" id="MBD8034596.1"/>
    </source>
</evidence>
<dbReference type="SMART" id="SM00530">
    <property type="entry name" value="HTH_XRE"/>
    <property type="match status" value="1"/>
</dbReference>
<evidence type="ECO:0000256" key="1">
    <source>
        <dbReference type="ARBA" id="ARBA00023125"/>
    </source>
</evidence>
<dbReference type="PROSITE" id="PS50943">
    <property type="entry name" value="HTH_CROC1"/>
    <property type="match status" value="1"/>
</dbReference>
<dbReference type="PANTHER" id="PTHR46797">
    <property type="entry name" value="HTH-TYPE TRANSCRIPTIONAL REGULATOR"/>
    <property type="match status" value="1"/>
</dbReference>
<dbReference type="Gene3D" id="1.10.260.40">
    <property type="entry name" value="lambda repressor-like DNA-binding domains"/>
    <property type="match status" value="1"/>
</dbReference>
<sequence length="144" mass="16077">MEKDEMLISDEFGKMLKSLRKKRGLTLADLSDLSGISISYLNRLEKGERKSPGFTKILKLAKVLKVDPASLVGSDLNMSDKPMSISELLFSTQIEHNDEILTASQKELLVEIIETVLLVKFEGTGVINDLQQIAELISELKELQ</sequence>
<proteinExistence type="predicted"/>
<comment type="caution">
    <text evidence="3">The sequence shown here is derived from an EMBL/GenBank/DDBJ whole genome shotgun (WGS) entry which is preliminary data.</text>
</comment>
<dbReference type="Proteomes" id="UP000600565">
    <property type="component" value="Unassembled WGS sequence"/>
</dbReference>
<dbReference type="PANTHER" id="PTHR46797:SF1">
    <property type="entry name" value="METHYLPHOSPHONATE SYNTHASE"/>
    <property type="match status" value="1"/>
</dbReference>
<dbReference type="Pfam" id="PF01381">
    <property type="entry name" value="HTH_3"/>
    <property type="match status" value="1"/>
</dbReference>
<dbReference type="InterPro" id="IPR001387">
    <property type="entry name" value="Cro/C1-type_HTH"/>
</dbReference>
<dbReference type="SUPFAM" id="SSF47413">
    <property type="entry name" value="lambda repressor-like DNA-binding domains"/>
    <property type="match status" value="1"/>
</dbReference>
<protein>
    <submittedName>
        <fullName evidence="3">Helix-turn-helix domain-containing protein</fullName>
    </submittedName>
</protein>
<dbReference type="InterPro" id="IPR050807">
    <property type="entry name" value="TransReg_Diox_bact_type"/>
</dbReference>
<evidence type="ECO:0000259" key="2">
    <source>
        <dbReference type="PROSITE" id="PS50943"/>
    </source>
</evidence>
<dbReference type="CDD" id="cd00093">
    <property type="entry name" value="HTH_XRE"/>
    <property type="match status" value="1"/>
</dbReference>
<dbReference type="InterPro" id="IPR010982">
    <property type="entry name" value="Lambda_DNA-bd_dom_sf"/>
</dbReference>
<keyword evidence="4" id="KW-1185">Reference proteome</keyword>